<keyword evidence="7 14" id="KW-1003">Cell membrane</keyword>
<dbReference type="InterPro" id="IPR002123">
    <property type="entry name" value="Plipid/glycerol_acylTrfase"/>
</dbReference>
<dbReference type="EC" id="2.3.1.15" evidence="5 14"/>
<dbReference type="EMBL" id="BMFF01000001">
    <property type="protein sequence ID" value="GGC85203.1"/>
    <property type="molecule type" value="Genomic_DNA"/>
</dbReference>
<evidence type="ECO:0000256" key="7">
    <source>
        <dbReference type="ARBA" id="ARBA00022475"/>
    </source>
</evidence>
<organism evidence="16 17">
    <name type="scientific">Halopseudomonas salina</name>
    <dbReference type="NCBI Taxonomy" id="1323744"/>
    <lineage>
        <taxon>Bacteria</taxon>
        <taxon>Pseudomonadati</taxon>
        <taxon>Pseudomonadota</taxon>
        <taxon>Gammaproteobacteria</taxon>
        <taxon>Pseudomonadales</taxon>
        <taxon>Pseudomonadaceae</taxon>
        <taxon>Halopseudomonas</taxon>
    </lineage>
</organism>
<dbReference type="CDD" id="cd07993">
    <property type="entry name" value="LPLAT_DHAPAT-like"/>
    <property type="match status" value="1"/>
</dbReference>
<comment type="caution">
    <text evidence="16">The sequence shown here is derived from an EMBL/GenBank/DDBJ whole genome shotgun (WGS) entry which is preliminary data.</text>
</comment>
<dbReference type="InterPro" id="IPR041728">
    <property type="entry name" value="GPAT/DHAPAT_LPLAT"/>
</dbReference>
<evidence type="ECO:0000256" key="5">
    <source>
        <dbReference type="ARBA" id="ARBA00013113"/>
    </source>
</evidence>
<dbReference type="HAMAP" id="MF_00393">
    <property type="entry name" value="Glyc3P_acyltrans"/>
    <property type="match status" value="1"/>
</dbReference>
<comment type="pathway">
    <text evidence="2 14">Phospholipid metabolism; CDP-diacylglycerol biosynthesis; CDP-diacylglycerol from sn-glycerol 3-phosphate: step 1/3.</text>
</comment>
<keyword evidence="11 14" id="KW-1208">Phospholipid metabolism</keyword>
<keyword evidence="14" id="KW-0443">Lipid metabolism</keyword>
<comment type="catalytic activity">
    <reaction evidence="13 14">
        <text>sn-glycerol 3-phosphate + an acyl-CoA = a 1-acyl-sn-glycero-3-phosphate + CoA</text>
        <dbReference type="Rhea" id="RHEA:15325"/>
        <dbReference type="ChEBI" id="CHEBI:57287"/>
        <dbReference type="ChEBI" id="CHEBI:57597"/>
        <dbReference type="ChEBI" id="CHEBI:57970"/>
        <dbReference type="ChEBI" id="CHEBI:58342"/>
        <dbReference type="EC" id="2.3.1.15"/>
    </reaction>
</comment>
<evidence type="ECO:0000256" key="9">
    <source>
        <dbReference type="ARBA" id="ARBA00023136"/>
    </source>
</evidence>
<gene>
    <name evidence="14 16" type="primary">plsB</name>
    <name evidence="16" type="ORF">GCM10007418_01210</name>
</gene>
<comment type="subcellular location">
    <subcellularLocation>
        <location evidence="1 14">Cell membrane</location>
        <topology evidence="1 14">Peripheral membrane protein</topology>
        <orientation evidence="1 14">Cytoplasmic side</orientation>
    </subcellularLocation>
</comment>
<evidence type="ECO:0000256" key="12">
    <source>
        <dbReference type="ARBA" id="ARBA00023315"/>
    </source>
</evidence>
<feature type="domain" description="Phospholipid/glycerol acyltransferase" evidence="15">
    <location>
        <begin position="306"/>
        <end position="433"/>
    </location>
</feature>
<evidence type="ECO:0000256" key="4">
    <source>
        <dbReference type="ARBA" id="ARBA00007937"/>
    </source>
</evidence>
<dbReference type="GO" id="GO:0016746">
    <property type="term" value="F:acyltransferase activity"/>
    <property type="evidence" value="ECO:0007669"/>
    <property type="project" value="UniProtKB-KW"/>
</dbReference>
<evidence type="ECO:0000256" key="6">
    <source>
        <dbReference type="ARBA" id="ARBA00013432"/>
    </source>
</evidence>
<evidence type="ECO:0000256" key="11">
    <source>
        <dbReference type="ARBA" id="ARBA00023264"/>
    </source>
</evidence>
<dbReference type="PANTHER" id="PTHR12563">
    <property type="entry name" value="GLYCEROL-3-PHOSPHATE ACYLTRANSFERASE"/>
    <property type="match status" value="1"/>
</dbReference>
<dbReference type="InterPro" id="IPR022284">
    <property type="entry name" value="GPAT/DHAPAT"/>
</dbReference>
<evidence type="ECO:0000256" key="13">
    <source>
        <dbReference type="ARBA" id="ARBA00048427"/>
    </source>
</evidence>
<keyword evidence="12 14" id="KW-0012">Acyltransferase</keyword>
<dbReference type="Pfam" id="PF19277">
    <property type="entry name" value="GPAT_C"/>
    <property type="match status" value="1"/>
</dbReference>
<keyword evidence="9 14" id="KW-0472">Membrane</keyword>
<evidence type="ECO:0000256" key="10">
    <source>
        <dbReference type="ARBA" id="ARBA00023209"/>
    </source>
</evidence>
<evidence type="ECO:0000259" key="15">
    <source>
        <dbReference type="SMART" id="SM00563"/>
    </source>
</evidence>
<comment type="similarity">
    <text evidence="4 14">Belongs to the GPAT/DAPAT family.</text>
</comment>
<evidence type="ECO:0000313" key="16">
    <source>
        <dbReference type="EMBL" id="GGC85203.1"/>
    </source>
</evidence>
<keyword evidence="8 14" id="KW-0808">Transferase</keyword>
<dbReference type="SMART" id="SM00563">
    <property type="entry name" value="PlsC"/>
    <property type="match status" value="1"/>
</dbReference>
<reference evidence="17" key="1">
    <citation type="journal article" date="2019" name="Int. J. Syst. Evol. Microbiol.">
        <title>The Global Catalogue of Microorganisms (GCM) 10K type strain sequencing project: providing services to taxonomists for standard genome sequencing and annotation.</title>
        <authorList>
            <consortium name="The Broad Institute Genomics Platform"/>
            <consortium name="The Broad Institute Genome Sequencing Center for Infectious Disease"/>
            <person name="Wu L."/>
            <person name="Ma J."/>
        </authorList>
    </citation>
    <scope>NUCLEOTIDE SEQUENCE [LARGE SCALE GENOMIC DNA]</scope>
    <source>
        <strain evidence="17">CGMCC 1.12482</strain>
    </source>
</reference>
<dbReference type="NCBIfam" id="TIGR03703">
    <property type="entry name" value="plsB"/>
    <property type="match status" value="1"/>
</dbReference>
<dbReference type="PANTHER" id="PTHR12563:SF17">
    <property type="entry name" value="DIHYDROXYACETONE PHOSPHATE ACYLTRANSFERASE"/>
    <property type="match status" value="1"/>
</dbReference>
<dbReference type="PIRSF" id="PIRSF000437">
    <property type="entry name" value="GPAT_DHAPAT"/>
    <property type="match status" value="1"/>
</dbReference>
<protein>
    <recommendedName>
        <fullName evidence="6 14">Glycerol-3-phosphate acyltransferase</fullName>
        <shortName evidence="14">GPAT</shortName>
        <ecNumber evidence="5 14">2.3.1.15</ecNumber>
    </recommendedName>
</protein>
<dbReference type="InterPro" id="IPR028354">
    <property type="entry name" value="GPAT_PlsB"/>
</dbReference>
<keyword evidence="10 14" id="KW-0594">Phospholipid biosynthesis</keyword>
<sequence>MSAVYSSFFGRLRFGLLRRLLYIWARSDSIGNSSFSLHLDQDQPIVYVLPYRSLSDLMVLDRECIKAGLPRPVRAPHGGLDERESHVFLSHAKAWVGRPDPRKQSPRLLRTLDAVQDRYCKEVQLVPVSVFWGQSPDVESSPLKLLFAYNWTMAGRLRKLLAIVLHGRKIRVHFGRSLSLQELVQQDLGRERNLRRVNRLLRVHFRQQRGAVVGPDLFNRRTLLKGLLQSPQVRQAIQREAQEREIDPAKAHREAARYANEIASDFTYSIIRFLEVVLSWFWNKLYDGTRINHVARVQDIAPGNEIIYVPCHRSHIDYLLLSYVLFQNNLTPPHIAAGINLDMPVVGNILRRGGAFFMRRSFRGNQLYTAVFNEYMHTLFSRGFPTEYFIEGGRSRTGRTLNPKAGLLSITLRSYLRSSRRPIVFVPVYIGYERVLEGRTYLGELRGQEKKKESFFDLFRVVSALKLRFGRVAVNFGEPVALNSFLGREQPGWRQQSYEPDYRPAWLPDVTDRLARTLASAINAACDVNPVNLIALSMLSTRRLALDEPALIRVLESYNTLLRRVPYSSSVTLPDMDGAQLIRYVESMGMIGRQSDALGEILYLDEPQAVLMTYYRNNVLHLVALPALIACLFLNNARMSREQIIRLVTAIYPYLQGELFLQWRAEELPAVIGTWIDGLVAEELLHDSAGQISRPETSSGEFVLLTLLARSILQTLERFYMASALLFSNPNGSLTAEELEALCSVMAQRLSILHGLNAPEFFDKTLFRQFIQRLNEKQVLSQDVEGRLSYSPDMEDIAENTAKRVLSAEIRLSIRQVARASKPAPAPASPMEADT</sequence>
<dbReference type="NCBIfam" id="NF003441">
    <property type="entry name" value="PRK04974.1"/>
    <property type="match status" value="1"/>
</dbReference>
<keyword evidence="17" id="KW-1185">Reference proteome</keyword>
<dbReference type="InterPro" id="IPR045520">
    <property type="entry name" value="GPAT/DHAPAT_C"/>
</dbReference>
<evidence type="ECO:0000256" key="8">
    <source>
        <dbReference type="ARBA" id="ARBA00022679"/>
    </source>
</evidence>
<evidence type="ECO:0000256" key="1">
    <source>
        <dbReference type="ARBA" id="ARBA00004413"/>
    </source>
</evidence>
<accession>A0ABQ1NUN2</accession>
<comment type="pathway">
    <text evidence="3">Lipid metabolism.</text>
</comment>
<comment type="domain">
    <text evidence="14">The HXXXXD motif is essential for acyltransferase activity and may constitute the binding site for the phosphate moiety of the glycerol-3-phosphate.</text>
</comment>
<evidence type="ECO:0000313" key="17">
    <source>
        <dbReference type="Proteomes" id="UP000638188"/>
    </source>
</evidence>
<dbReference type="SUPFAM" id="SSF69593">
    <property type="entry name" value="Glycerol-3-phosphate (1)-acyltransferase"/>
    <property type="match status" value="1"/>
</dbReference>
<name>A0ABQ1NUN2_9GAMM</name>
<evidence type="ECO:0000256" key="14">
    <source>
        <dbReference type="HAMAP-Rule" id="MF_00393"/>
    </source>
</evidence>
<dbReference type="Pfam" id="PF01553">
    <property type="entry name" value="Acyltransferase"/>
    <property type="match status" value="1"/>
</dbReference>
<dbReference type="RefSeq" id="WP_150277764.1">
    <property type="nucleotide sequence ID" value="NZ_BMFF01000001.1"/>
</dbReference>
<dbReference type="PIRSF" id="PIRSF500064">
    <property type="entry name" value="GPAT"/>
    <property type="match status" value="1"/>
</dbReference>
<evidence type="ECO:0000256" key="3">
    <source>
        <dbReference type="ARBA" id="ARBA00005189"/>
    </source>
</evidence>
<feature type="short sequence motif" description="HXXXXD motif" evidence="14">
    <location>
        <begin position="311"/>
        <end position="316"/>
    </location>
</feature>
<evidence type="ECO:0000256" key="2">
    <source>
        <dbReference type="ARBA" id="ARBA00004765"/>
    </source>
</evidence>
<keyword evidence="14" id="KW-0444">Lipid biosynthesis</keyword>
<dbReference type="Proteomes" id="UP000638188">
    <property type="component" value="Unassembled WGS sequence"/>
</dbReference>
<proteinExistence type="inferred from homology"/>